<dbReference type="Proteomes" id="UP000708148">
    <property type="component" value="Unassembled WGS sequence"/>
</dbReference>
<feature type="non-terminal residue" evidence="1">
    <location>
        <position position="1"/>
    </location>
</feature>
<evidence type="ECO:0000313" key="2">
    <source>
        <dbReference type="Proteomes" id="UP000708148"/>
    </source>
</evidence>
<keyword evidence="2" id="KW-1185">Reference proteome</keyword>
<gene>
    <name evidence="1" type="ORF">OSTQU699_LOCUS168</name>
</gene>
<reference evidence="1" key="1">
    <citation type="submission" date="2020-12" db="EMBL/GenBank/DDBJ databases">
        <authorList>
            <person name="Iha C."/>
        </authorList>
    </citation>
    <scope>NUCLEOTIDE SEQUENCE</scope>
</reference>
<proteinExistence type="predicted"/>
<accession>A0A8S1IJN6</accession>
<dbReference type="EMBL" id="CAJHUC010000276">
    <property type="protein sequence ID" value="CAD7694805.1"/>
    <property type="molecule type" value="Genomic_DNA"/>
</dbReference>
<comment type="caution">
    <text evidence="1">The sequence shown here is derived from an EMBL/GenBank/DDBJ whole genome shotgun (WGS) entry which is preliminary data.</text>
</comment>
<organism evidence="1 2">
    <name type="scientific">Ostreobium quekettii</name>
    <dbReference type="NCBI Taxonomy" id="121088"/>
    <lineage>
        <taxon>Eukaryota</taxon>
        <taxon>Viridiplantae</taxon>
        <taxon>Chlorophyta</taxon>
        <taxon>core chlorophytes</taxon>
        <taxon>Ulvophyceae</taxon>
        <taxon>TCBD clade</taxon>
        <taxon>Bryopsidales</taxon>
        <taxon>Ostreobineae</taxon>
        <taxon>Ostreobiaceae</taxon>
        <taxon>Ostreobium</taxon>
    </lineage>
</organism>
<name>A0A8S1IJN6_9CHLO</name>
<evidence type="ECO:0000313" key="1">
    <source>
        <dbReference type="EMBL" id="CAD7694805.1"/>
    </source>
</evidence>
<protein>
    <submittedName>
        <fullName evidence="1">Uncharacterized protein</fullName>
    </submittedName>
</protein>
<dbReference type="AlphaFoldDB" id="A0A8S1IJN6"/>
<sequence length="72" mass="8383">KHSDFRSKREMKNALKQLKHFQYVRSFPNNGIKTGGLSQSFVFELTNKVAFVRKTQRGGDKHRLSEDSDREA</sequence>